<dbReference type="AlphaFoldDB" id="A0A2I1DCI2"/>
<reference evidence="2" key="1">
    <citation type="submission" date="2016-12" db="EMBL/GenBank/DDBJ databases">
        <title>The genomes of Aspergillus section Nigri reveals drivers in fungal speciation.</title>
        <authorList>
            <consortium name="DOE Joint Genome Institute"/>
            <person name="Vesth T.C."/>
            <person name="Nybo J."/>
            <person name="Theobald S."/>
            <person name="Brandl J."/>
            <person name="Frisvad J.C."/>
            <person name="Nielsen K.F."/>
            <person name="Lyhne E.K."/>
            <person name="Kogle M.E."/>
            <person name="Kuo A."/>
            <person name="Riley R."/>
            <person name="Clum A."/>
            <person name="Nolan M."/>
            <person name="Lipzen A."/>
            <person name="Salamov A."/>
            <person name="Henrissat B."/>
            <person name="Wiebenga A."/>
            <person name="De vries R.P."/>
            <person name="Grigoriev I.V."/>
            <person name="Mortensen U.H."/>
            <person name="Andersen M.R."/>
            <person name="Baker S.E."/>
        </authorList>
    </citation>
    <scope>NUCLEOTIDE SEQUENCE</scope>
    <source>
        <strain evidence="2">IBT 28561</strain>
    </source>
</reference>
<evidence type="ECO:0000313" key="2">
    <source>
        <dbReference type="EMBL" id="PKY07565.1"/>
    </source>
</evidence>
<gene>
    <name evidence="2" type="ORF">P168DRAFT_288028</name>
</gene>
<comment type="caution">
    <text evidence="2">The sequence shown here is derived from an EMBL/GenBank/DDBJ whole genome shotgun (WGS) entry which is preliminary data.</text>
</comment>
<dbReference type="OrthoDB" id="3527137at2759"/>
<keyword evidence="3" id="KW-1185">Reference proteome</keyword>
<proteinExistence type="predicted"/>
<dbReference type="Proteomes" id="UP000234254">
    <property type="component" value="Unassembled WGS sequence"/>
</dbReference>
<dbReference type="Pfam" id="PF24968">
    <property type="entry name" value="DUF7770"/>
    <property type="match status" value="1"/>
</dbReference>
<dbReference type="EMBL" id="MSFM01000002">
    <property type="protein sequence ID" value="PKY07565.1"/>
    <property type="molecule type" value="Genomic_DNA"/>
</dbReference>
<dbReference type="VEuPathDB" id="FungiDB:P168DRAFT_288028"/>
<feature type="domain" description="DUF7770" evidence="1">
    <location>
        <begin position="33"/>
        <end position="177"/>
    </location>
</feature>
<dbReference type="InterPro" id="IPR056672">
    <property type="entry name" value="DUF7770"/>
</dbReference>
<protein>
    <recommendedName>
        <fullName evidence="1">DUF7770 domain-containing protein</fullName>
    </recommendedName>
</protein>
<name>A0A2I1DCI2_ASPC2</name>
<evidence type="ECO:0000259" key="1">
    <source>
        <dbReference type="Pfam" id="PF24968"/>
    </source>
</evidence>
<accession>A0A2I1DCI2</accession>
<organism evidence="2 3">
    <name type="scientific">Aspergillus campestris (strain IBT 28561)</name>
    <dbReference type="NCBI Taxonomy" id="1392248"/>
    <lineage>
        <taxon>Eukaryota</taxon>
        <taxon>Fungi</taxon>
        <taxon>Dikarya</taxon>
        <taxon>Ascomycota</taxon>
        <taxon>Pezizomycotina</taxon>
        <taxon>Eurotiomycetes</taxon>
        <taxon>Eurotiomycetidae</taxon>
        <taxon>Eurotiales</taxon>
        <taxon>Aspergillaceae</taxon>
        <taxon>Aspergillus</taxon>
        <taxon>Aspergillus subgen. Circumdati</taxon>
    </lineage>
</organism>
<evidence type="ECO:0000313" key="3">
    <source>
        <dbReference type="Proteomes" id="UP000234254"/>
    </source>
</evidence>
<dbReference type="RefSeq" id="XP_024696159.1">
    <property type="nucleotide sequence ID" value="XM_024836700.1"/>
</dbReference>
<dbReference type="GeneID" id="36544224"/>
<sequence>MPPPHQPIHFIPKSQEKHILSLPIHQILAAPDHQEAGTNHWCFYLATSPTTSIQLDCLPSYSIPSTVLPGGSKANIVISSLDRLVSADVEETFVLDVAPDRRPLHVRDVLDLLVENGHHRYEFDERGVGCRFWVTEMVELFLRCGVVGDGGQVEALKGAVRTLWPEKVPLELDRGAYWLV</sequence>